<evidence type="ECO:0000313" key="3">
    <source>
        <dbReference type="Proteomes" id="UP001183615"/>
    </source>
</evidence>
<gene>
    <name evidence="2" type="ORF">RM779_13840</name>
</gene>
<feature type="transmembrane region" description="Helical" evidence="1">
    <location>
        <begin position="235"/>
        <end position="257"/>
    </location>
</feature>
<name>A0ABU2S3Y2_9ACTN</name>
<dbReference type="Pfam" id="PF19877">
    <property type="entry name" value="DUF6350"/>
    <property type="match status" value="1"/>
</dbReference>
<feature type="transmembrane region" description="Helical" evidence="1">
    <location>
        <begin position="380"/>
        <end position="401"/>
    </location>
</feature>
<keyword evidence="3" id="KW-1185">Reference proteome</keyword>
<evidence type="ECO:0000313" key="2">
    <source>
        <dbReference type="EMBL" id="MDT0443665.1"/>
    </source>
</evidence>
<reference evidence="3" key="1">
    <citation type="submission" date="2023-07" db="EMBL/GenBank/DDBJ databases">
        <title>30 novel species of actinomycetes from the DSMZ collection.</title>
        <authorList>
            <person name="Nouioui I."/>
        </authorList>
    </citation>
    <scope>NUCLEOTIDE SEQUENCE [LARGE SCALE GENOMIC DNA]</scope>
    <source>
        <strain evidence="3">DSM 41886</strain>
    </source>
</reference>
<dbReference type="InterPro" id="IPR045931">
    <property type="entry name" value="DUF6350"/>
</dbReference>
<keyword evidence="1" id="KW-0472">Membrane</keyword>
<feature type="transmembrane region" description="Helical" evidence="1">
    <location>
        <begin position="193"/>
        <end position="215"/>
    </location>
</feature>
<keyword evidence="1" id="KW-1133">Transmembrane helix</keyword>
<comment type="caution">
    <text evidence="2">The sequence shown here is derived from an EMBL/GenBank/DDBJ whole genome shotgun (WGS) entry which is preliminary data.</text>
</comment>
<accession>A0ABU2S3Y2</accession>
<sequence>MRHVLRRLAPLSPVRARWLLEGLLAAGLGLGALAVPVLLLWTLSPYPDGGVGGALRVAADLWLLAHGADLVRQSPGDAFTAPVGVTPLLLAALPAWLLNRAVRACDWAPQPGQGALAALWITSGYLLAAAGAVLCTAPATLAAQPLSAAWHLPLFALAVTLTAAFTISGPPFAGGPGTGGALDGRRLSAGRRLALTGVAACCAAGTLLLLGGLLLSAASAQAAFGQLATDWAGRLAVLLLTLALLPNAVVWAVAYGLGPGFTAGAGSAFGPLAVTGTAPDLPPFPLLAALPATAGGPWLLTAAALVPAAGAAAVAWTAARLAVPERGERATASGWGGTALTVLLAACGAGAAFGLLAAFAGGPLGTGALATFGPEPWTTGLAAAAWTAVPAVPAALVLRAWRLRRPRWIRAAVGGAAARAARLLPRRPGRRRGKRGTAADAWHTTAARDTRWAALRKSSGTLVPEITEEPRHRP</sequence>
<feature type="transmembrane region" description="Helical" evidence="1">
    <location>
        <begin position="154"/>
        <end position="173"/>
    </location>
</feature>
<proteinExistence type="predicted"/>
<dbReference type="RefSeq" id="WP_311617974.1">
    <property type="nucleotide sequence ID" value="NZ_JAVREV010000006.1"/>
</dbReference>
<keyword evidence="1" id="KW-0812">Transmembrane</keyword>
<dbReference type="EMBL" id="JAVREV010000006">
    <property type="protein sequence ID" value="MDT0443665.1"/>
    <property type="molecule type" value="Genomic_DNA"/>
</dbReference>
<dbReference type="Proteomes" id="UP001183615">
    <property type="component" value="Unassembled WGS sequence"/>
</dbReference>
<feature type="transmembrane region" description="Helical" evidence="1">
    <location>
        <begin position="335"/>
        <end position="360"/>
    </location>
</feature>
<feature type="transmembrane region" description="Helical" evidence="1">
    <location>
        <begin position="117"/>
        <end position="142"/>
    </location>
</feature>
<feature type="transmembrane region" description="Helical" evidence="1">
    <location>
        <begin position="298"/>
        <end position="323"/>
    </location>
</feature>
<feature type="transmembrane region" description="Helical" evidence="1">
    <location>
        <begin position="20"/>
        <end position="41"/>
    </location>
</feature>
<protein>
    <submittedName>
        <fullName evidence="2">DUF6350 family protein</fullName>
    </submittedName>
</protein>
<organism evidence="2 3">
    <name type="scientific">Streptomyces johnsoniae</name>
    <dbReference type="NCBI Taxonomy" id="3075532"/>
    <lineage>
        <taxon>Bacteria</taxon>
        <taxon>Bacillati</taxon>
        <taxon>Actinomycetota</taxon>
        <taxon>Actinomycetes</taxon>
        <taxon>Kitasatosporales</taxon>
        <taxon>Streptomycetaceae</taxon>
        <taxon>Streptomyces</taxon>
    </lineage>
</organism>
<evidence type="ECO:0000256" key="1">
    <source>
        <dbReference type="SAM" id="Phobius"/>
    </source>
</evidence>
<feature type="transmembrane region" description="Helical" evidence="1">
    <location>
        <begin position="78"/>
        <end position="97"/>
    </location>
</feature>